<keyword evidence="4 7" id="KW-1133">Transmembrane helix</keyword>
<evidence type="ECO:0000256" key="1">
    <source>
        <dbReference type="ARBA" id="ARBA00004141"/>
    </source>
</evidence>
<evidence type="ECO:0000313" key="9">
    <source>
        <dbReference type="EMBL" id="OUE03842.1"/>
    </source>
</evidence>
<dbReference type="NCBIfam" id="TIGR03317">
    <property type="entry name" value="ygfZ_signature"/>
    <property type="match status" value="1"/>
</dbReference>
<feature type="domain" description="Integral membrane bound transporter" evidence="8">
    <location>
        <begin position="430"/>
        <end position="549"/>
    </location>
</feature>
<keyword evidence="9" id="KW-0489">Methyltransferase</keyword>
<evidence type="ECO:0000256" key="2">
    <source>
        <dbReference type="ARBA" id="ARBA00022692"/>
    </source>
</evidence>
<evidence type="ECO:0000256" key="3">
    <source>
        <dbReference type="ARBA" id="ARBA00022946"/>
    </source>
</evidence>
<dbReference type="InterPro" id="IPR027266">
    <property type="entry name" value="TrmE/GcvT-like"/>
</dbReference>
<name>A0A251XK12_CLAMM</name>
<comment type="subcellular location">
    <subcellularLocation>
        <location evidence="1">Membrane</location>
        <topology evidence="1">Multi-pass membrane protein</topology>
    </subcellularLocation>
</comment>
<evidence type="ECO:0000313" key="10">
    <source>
        <dbReference type="Proteomes" id="UP000195062"/>
    </source>
</evidence>
<reference evidence="9 10" key="1">
    <citation type="submission" date="2016-08" db="EMBL/GenBank/DDBJ databases">
        <title>Genome sequence of Clavibacter michiganensis subsp. michiganensis strain CASJ007.</title>
        <authorList>
            <person name="Thapa S.P."/>
            <person name="Coaker G."/>
        </authorList>
    </citation>
    <scope>NUCLEOTIDE SEQUENCE [LARGE SCALE GENOMIC DNA]</scope>
    <source>
        <strain evidence="9">CASJ007</strain>
    </source>
</reference>
<dbReference type="InterPro" id="IPR049453">
    <property type="entry name" value="Memb_transporter_dom"/>
</dbReference>
<proteinExistence type="predicted"/>
<evidence type="ECO:0000259" key="8">
    <source>
        <dbReference type="Pfam" id="PF13515"/>
    </source>
</evidence>
<sequence>MSTDPGPVVARSPFLDLPGAVAADGPDAGVPAHLGSLVAEQRALAAGTAIVDLSHRAVLSVTGEDRLTWLDSITSQSLRGLAPGDSAETLFLDQNGRLEHAVGVLDDGVTTWLLLGAGDAASLLAYLQRMRFMLRVEPADRTAELAVIGTLGEPDLPVAAPAGVPLVWRDPWAHVVPGGHQYAAAASHPGEGWTWSERLVPRSELPAVVARAVSGELPVAGVLAAEALRIAAWRPRFATEVDDRTIPHELDWLRSAVHLSKGCYRGQETVAKVHNLGRPPRRLVLLQLDGSDAVLPGAGSEVRLPAAADGTPGEVVGAVTSSALHTSSARSRSRSCAATWIPASSSRSSPTTCGSRPCRTRSCPPTPAARPTSPACRGSVRSAAERARERSARAARTLRHRADPRAALLRLWGSAPAALQIAVAATGGWAFAHHVLGHDTPLLATTVTITSLGFVRDARPVRVLETAIGMTVGITLSEVLLLGIGRGAWQLFVIILATLLVARLLSSNAAFAVAAGVQAVLVALLPAPPGGVFVRSVDGLVGGAVALLATALIPRDPRRQALREARRVFSECSYALTSLVSALRLGDATAADRALDRLRRTQPLIDAWSAAADSALSIARISPFLRRHLPELRAQRRVLDGMDLAVRNLRVISRRIDFLVVDGVRRPVLAELLATVSNGVNLLGQSLSDPSAAPLAQQNLVLVAVRLDPRELIPGAPVGEVMLVMLLRPLLVDLQVAAGVDAATARQALPEV</sequence>
<dbReference type="PANTHER" id="PTHR22602:SF0">
    <property type="entry name" value="TRANSFERASE CAF17, MITOCHONDRIAL-RELATED"/>
    <property type="match status" value="1"/>
</dbReference>
<organism evidence="9 10">
    <name type="scientific">Clavibacter michiganensis subsp. michiganensis</name>
    <dbReference type="NCBI Taxonomy" id="33013"/>
    <lineage>
        <taxon>Bacteria</taxon>
        <taxon>Bacillati</taxon>
        <taxon>Actinomycetota</taxon>
        <taxon>Actinomycetes</taxon>
        <taxon>Micrococcales</taxon>
        <taxon>Microbacteriaceae</taxon>
        <taxon>Clavibacter</taxon>
    </lineage>
</organism>
<comment type="caution">
    <text evidence="9">The sequence shown here is derived from an EMBL/GenBank/DDBJ whole genome shotgun (WGS) entry which is preliminary data.</text>
</comment>
<keyword evidence="9" id="KW-0808">Transferase</keyword>
<evidence type="ECO:0000256" key="4">
    <source>
        <dbReference type="ARBA" id="ARBA00022989"/>
    </source>
</evidence>
<protein>
    <submittedName>
        <fullName evidence="9">Glycine cleavage system aminomethyltransferase T</fullName>
    </submittedName>
</protein>
<keyword evidence="2 7" id="KW-0812">Transmembrane</keyword>
<dbReference type="InterPro" id="IPR017703">
    <property type="entry name" value="YgfZ/GCV_T_CS"/>
</dbReference>
<dbReference type="Proteomes" id="UP000195062">
    <property type="component" value="Unassembled WGS sequence"/>
</dbReference>
<dbReference type="Pfam" id="PF13515">
    <property type="entry name" value="FUSC_2"/>
    <property type="match status" value="1"/>
</dbReference>
<dbReference type="InterPro" id="IPR045179">
    <property type="entry name" value="YgfZ/GcvT"/>
</dbReference>
<dbReference type="PANTHER" id="PTHR22602">
    <property type="entry name" value="TRANSFERASE CAF17, MITOCHONDRIAL-RELATED"/>
    <property type="match status" value="1"/>
</dbReference>
<feature type="transmembrane region" description="Helical" evidence="7">
    <location>
        <begin position="509"/>
        <end position="527"/>
    </location>
</feature>
<keyword evidence="5 7" id="KW-0472">Membrane</keyword>
<dbReference type="AlphaFoldDB" id="A0A251XK12"/>
<dbReference type="GO" id="GO:0016020">
    <property type="term" value="C:membrane"/>
    <property type="evidence" value="ECO:0007669"/>
    <property type="project" value="UniProtKB-SubCell"/>
</dbReference>
<feature type="region of interest" description="Disordered" evidence="6">
    <location>
        <begin position="343"/>
        <end position="380"/>
    </location>
</feature>
<dbReference type="EMBL" id="MDHH01000001">
    <property type="protein sequence ID" value="OUE03842.1"/>
    <property type="molecule type" value="Genomic_DNA"/>
</dbReference>
<feature type="compositionally biased region" description="Low complexity" evidence="6">
    <location>
        <begin position="343"/>
        <end position="377"/>
    </location>
</feature>
<dbReference type="GO" id="GO:0008168">
    <property type="term" value="F:methyltransferase activity"/>
    <property type="evidence" value="ECO:0007669"/>
    <property type="project" value="UniProtKB-KW"/>
</dbReference>
<dbReference type="SUPFAM" id="SSF103025">
    <property type="entry name" value="Folate-binding domain"/>
    <property type="match status" value="1"/>
</dbReference>
<dbReference type="GO" id="GO:0032259">
    <property type="term" value="P:methylation"/>
    <property type="evidence" value="ECO:0007669"/>
    <property type="project" value="UniProtKB-KW"/>
</dbReference>
<keyword evidence="10" id="KW-1185">Reference proteome</keyword>
<keyword evidence="3" id="KW-0809">Transit peptide</keyword>
<accession>A0A251XK12</accession>
<evidence type="ECO:0000256" key="7">
    <source>
        <dbReference type="SAM" id="Phobius"/>
    </source>
</evidence>
<feature type="transmembrane region" description="Helical" evidence="7">
    <location>
        <begin position="479"/>
        <end position="502"/>
    </location>
</feature>
<evidence type="ECO:0000256" key="6">
    <source>
        <dbReference type="SAM" id="MobiDB-lite"/>
    </source>
</evidence>
<dbReference type="Gene3D" id="3.30.1360.120">
    <property type="entry name" value="Probable tRNA modification gtpase trme, domain 1"/>
    <property type="match status" value="1"/>
</dbReference>
<feature type="transmembrane region" description="Helical" evidence="7">
    <location>
        <begin position="533"/>
        <end position="553"/>
    </location>
</feature>
<gene>
    <name evidence="9" type="ORF">CMMCAS07_02770</name>
</gene>
<dbReference type="GO" id="GO:0016226">
    <property type="term" value="P:iron-sulfur cluster assembly"/>
    <property type="evidence" value="ECO:0007669"/>
    <property type="project" value="TreeGrafter"/>
</dbReference>
<evidence type="ECO:0000256" key="5">
    <source>
        <dbReference type="ARBA" id="ARBA00023136"/>
    </source>
</evidence>